<reference evidence="1" key="1">
    <citation type="journal article" date="2009" name="PLoS Genet.">
        <title>Sequencing, mapping, and analysis of 27,455 maize full-length cDNAs.</title>
        <authorList>
            <person name="Soderlund C."/>
            <person name="Descour A."/>
            <person name="Kudrna D."/>
            <person name="Bomhoff M."/>
            <person name="Boyd L."/>
            <person name="Currie J."/>
            <person name="Angelova A."/>
            <person name="Collura K."/>
            <person name="Wissotski M."/>
            <person name="Ashley E."/>
            <person name="Morrow D."/>
            <person name="Fernandes J."/>
            <person name="Walbot V."/>
            <person name="Yu Y."/>
        </authorList>
    </citation>
    <scope>NUCLEOTIDE SEQUENCE</scope>
    <source>
        <strain evidence="1">B73</strain>
    </source>
</reference>
<organism evidence="1">
    <name type="scientific">Zea mays</name>
    <name type="common">Maize</name>
    <dbReference type="NCBI Taxonomy" id="4577"/>
    <lineage>
        <taxon>Eukaryota</taxon>
        <taxon>Viridiplantae</taxon>
        <taxon>Streptophyta</taxon>
        <taxon>Embryophyta</taxon>
        <taxon>Tracheophyta</taxon>
        <taxon>Spermatophyta</taxon>
        <taxon>Magnoliopsida</taxon>
        <taxon>Liliopsida</taxon>
        <taxon>Poales</taxon>
        <taxon>Poaceae</taxon>
        <taxon>PACMAD clade</taxon>
        <taxon>Panicoideae</taxon>
        <taxon>Andropogonodae</taxon>
        <taxon>Andropogoneae</taxon>
        <taxon>Tripsacinae</taxon>
        <taxon>Zea</taxon>
    </lineage>
</organism>
<evidence type="ECO:0000313" key="1">
    <source>
        <dbReference type="EMBL" id="ACR34902.1"/>
    </source>
</evidence>
<dbReference type="EMBL" id="BT084549">
    <property type="protein sequence ID" value="ACR34902.1"/>
    <property type="molecule type" value="mRNA"/>
</dbReference>
<dbReference type="AlphaFoldDB" id="C4J152"/>
<proteinExistence type="evidence at transcript level"/>
<protein>
    <submittedName>
        <fullName evidence="1">Uncharacterized protein</fullName>
    </submittedName>
</protein>
<reference evidence="1" key="2">
    <citation type="submission" date="2012-06" db="EMBL/GenBank/DDBJ databases">
        <authorList>
            <person name="Yu Y."/>
            <person name="Currie J."/>
            <person name="Lomeli R."/>
            <person name="Angelova A."/>
            <person name="Collura K."/>
            <person name="Wissotski M."/>
            <person name="Campos D."/>
            <person name="Kudrna D."/>
            <person name="Golser W."/>
            <person name="Ashely E."/>
            <person name="Descour A."/>
            <person name="Fernandes J."/>
            <person name="Soderlund C."/>
            <person name="Walbot V."/>
        </authorList>
    </citation>
    <scope>NUCLEOTIDE SEQUENCE</scope>
    <source>
        <strain evidence="1">B73</strain>
    </source>
</reference>
<accession>C4J152</accession>
<name>C4J152_MAIZE</name>
<sequence>MNCVKSWSGDDAGKGNLRTVLNDASSSAPMRYIVGRKLWKEVEEGGKMSIEGVQQTSLYGDDSPRLDEILSWPLNKQEQTSGQWLAHSPATQHTGAAAPALLHRSTATDACSIFLL</sequence>